<dbReference type="GO" id="GO:0009100">
    <property type="term" value="P:glycoprotein metabolic process"/>
    <property type="evidence" value="ECO:0007669"/>
    <property type="project" value="UniProtKB-ARBA"/>
</dbReference>
<sequence>MATYDIRALHARILKILLTIDAVCKEHHLHYSIWAGTMLGAVRHGGFIPWDDDVDIAMPRPDYDLLAAHAAEWLPAPYEFVCAETDPAYPLPFGKIQDADTTLIERLHLRYLGGVYIDVFPIDGVPQNKMVKRWQFARYEYYKRVLYLLFRDPYKHGRGPSSWVPLLCRRLYTLQGVQQKIRNILIRYPLSTGKEAADYDDGMHFCFPKTWLDTPTTYLFEGKPVQGIAQAQTYLSMKYGNFMTLPSTPKRRQHNFHYLDLTHSYHDGTQANLP</sequence>
<dbReference type="Pfam" id="PF04991">
    <property type="entry name" value="LicD"/>
    <property type="match status" value="1"/>
</dbReference>
<dbReference type="PANTHER" id="PTHR43404:SF2">
    <property type="entry name" value="LIPOPOLYSACCHARIDE CHOLINEPHOSPHOTRANSFERASE LICD"/>
    <property type="match status" value="1"/>
</dbReference>
<dbReference type="BioCyc" id="PMAR862515-HMP:GMOO-1711-MONOMER"/>
<reference evidence="2" key="1">
    <citation type="submission" date="2010-07" db="EMBL/GenBank/DDBJ databases">
        <authorList>
            <person name="Muzny D."/>
            <person name="Qin X."/>
            <person name="Deng J."/>
            <person name="Jiang H."/>
            <person name="Liu Y."/>
            <person name="Qu J."/>
            <person name="Song X.-Z."/>
            <person name="Zhang L."/>
            <person name="Thornton R."/>
            <person name="Coyle M."/>
            <person name="Francisco L."/>
            <person name="Jackson L."/>
            <person name="Javaid M."/>
            <person name="Korchina V."/>
            <person name="Kovar C."/>
            <person name="Mata R."/>
            <person name="Mathew T."/>
            <person name="Ngo R."/>
            <person name="Nguyen L."/>
            <person name="Nguyen N."/>
            <person name="Okwuonu G."/>
            <person name="Ongeri F."/>
            <person name="Pham C."/>
            <person name="Simmons D."/>
            <person name="Wilczek-Boney K."/>
            <person name="Hale W."/>
            <person name="Jakkamsetti A."/>
            <person name="Pham P."/>
            <person name="Ruth R."/>
            <person name="San Lucas F."/>
            <person name="Warren J."/>
            <person name="Zhang J."/>
            <person name="Zhao Z."/>
            <person name="Zhou C."/>
            <person name="Zhu D."/>
            <person name="Lee S."/>
            <person name="Bess C."/>
            <person name="Blankenburg K."/>
            <person name="Forbes L."/>
            <person name="Fu Q."/>
            <person name="Gubbala S."/>
            <person name="Hirani K."/>
            <person name="Jayaseelan J.C."/>
            <person name="Lara F."/>
            <person name="Munidasa M."/>
            <person name="Palculict T."/>
            <person name="Patil S."/>
            <person name="Pu L.-L."/>
            <person name="Saada N."/>
            <person name="Tang L."/>
            <person name="Weissenberger G."/>
            <person name="Zhu Y."/>
            <person name="Hemphill L."/>
            <person name="Shang Y."/>
            <person name="Youmans B."/>
            <person name="Ayvaz T."/>
            <person name="Ross M."/>
            <person name="Santibanez J."/>
            <person name="Aqrawi P."/>
            <person name="Gross S."/>
            <person name="Joshi V."/>
            <person name="Fowler G."/>
            <person name="Nazareth L."/>
            <person name="Reid J."/>
            <person name="Worley K."/>
            <person name="Petrosino J."/>
            <person name="Highlander S."/>
            <person name="Gibbs R."/>
        </authorList>
    </citation>
    <scope>NUCLEOTIDE SEQUENCE [LARGE SCALE GENOMIC DNA]</scope>
    <source>
        <strain evidence="2">DSM 16973</strain>
    </source>
</reference>
<dbReference type="RefSeq" id="WP_006949891.1">
    <property type="nucleotide sequence ID" value="NZ_BAJI01000035.1"/>
</dbReference>
<comment type="caution">
    <text evidence="2">The sequence shown here is derived from an EMBL/GenBank/DDBJ whole genome shotgun (WGS) entry which is preliminary data.</text>
</comment>
<organism evidence="2 3">
    <name type="scientific">Hoylesella marshii DSM 16973 = JCM 13450</name>
    <dbReference type="NCBI Taxonomy" id="862515"/>
    <lineage>
        <taxon>Bacteria</taxon>
        <taxon>Pseudomonadati</taxon>
        <taxon>Bacteroidota</taxon>
        <taxon>Bacteroidia</taxon>
        <taxon>Bacteroidales</taxon>
        <taxon>Prevotellaceae</taxon>
        <taxon>Hoylesella</taxon>
    </lineage>
</organism>
<dbReference type="PANTHER" id="PTHR43404">
    <property type="entry name" value="LIPOPOLYSACCHARIDE CHOLINEPHOSPHOTRANSFERASE LICD"/>
    <property type="match status" value="1"/>
</dbReference>
<evidence type="ECO:0000313" key="3">
    <source>
        <dbReference type="Proteomes" id="UP000004394"/>
    </source>
</evidence>
<name>E0NU33_9BACT</name>
<gene>
    <name evidence="2" type="ORF">HMPREF0658_1686</name>
</gene>
<dbReference type="InterPro" id="IPR052942">
    <property type="entry name" value="LPS_cholinephosphotransferase"/>
</dbReference>
<dbReference type="Proteomes" id="UP000004394">
    <property type="component" value="Unassembled WGS sequence"/>
</dbReference>
<dbReference type="InterPro" id="IPR007074">
    <property type="entry name" value="LicD/FKTN/FKRP_NTP_transf"/>
</dbReference>
<accession>E0NU33</accession>
<keyword evidence="3" id="KW-1185">Reference proteome</keyword>
<dbReference type="HOGENOM" id="CLU_075543_1_0_10"/>
<protein>
    <submittedName>
        <fullName evidence="2">LICD family protein</fullName>
    </submittedName>
</protein>
<dbReference type="eggNOG" id="COG3475">
    <property type="taxonomic scope" value="Bacteria"/>
</dbReference>
<evidence type="ECO:0000259" key="1">
    <source>
        <dbReference type="Pfam" id="PF04991"/>
    </source>
</evidence>
<evidence type="ECO:0000313" key="2">
    <source>
        <dbReference type="EMBL" id="EFM01566.1"/>
    </source>
</evidence>
<dbReference type="AlphaFoldDB" id="E0NU33"/>
<dbReference type="EMBL" id="AEEI01000050">
    <property type="protein sequence ID" value="EFM01566.1"/>
    <property type="molecule type" value="Genomic_DNA"/>
</dbReference>
<feature type="domain" description="LicD/FKTN/FKRP nucleotidyltransferase" evidence="1">
    <location>
        <begin position="24"/>
        <end position="240"/>
    </location>
</feature>
<dbReference type="STRING" id="862515.HMPREF0658_1686"/>
<dbReference type="OrthoDB" id="9786100at2"/>
<proteinExistence type="predicted"/>